<comment type="caution">
    <text evidence="2">The sequence shown here is derived from an EMBL/GenBank/DDBJ whole genome shotgun (WGS) entry which is preliminary data.</text>
</comment>
<name>A0AAU9UB75_EUPED</name>
<evidence type="ECO:0000313" key="3">
    <source>
        <dbReference type="Proteomes" id="UP001153954"/>
    </source>
</evidence>
<evidence type="ECO:0000256" key="1">
    <source>
        <dbReference type="SAM" id="MobiDB-lite"/>
    </source>
</evidence>
<proteinExistence type="predicted"/>
<reference evidence="2" key="1">
    <citation type="submission" date="2022-03" db="EMBL/GenBank/DDBJ databases">
        <authorList>
            <person name="Tunstrom K."/>
        </authorList>
    </citation>
    <scope>NUCLEOTIDE SEQUENCE</scope>
</reference>
<accession>A0AAU9UB75</accession>
<feature type="region of interest" description="Disordered" evidence="1">
    <location>
        <begin position="498"/>
        <end position="526"/>
    </location>
</feature>
<protein>
    <submittedName>
        <fullName evidence="2">Uncharacterized protein</fullName>
    </submittedName>
</protein>
<organism evidence="2 3">
    <name type="scientific">Euphydryas editha</name>
    <name type="common">Edith's checkerspot</name>
    <dbReference type="NCBI Taxonomy" id="104508"/>
    <lineage>
        <taxon>Eukaryota</taxon>
        <taxon>Metazoa</taxon>
        <taxon>Ecdysozoa</taxon>
        <taxon>Arthropoda</taxon>
        <taxon>Hexapoda</taxon>
        <taxon>Insecta</taxon>
        <taxon>Pterygota</taxon>
        <taxon>Neoptera</taxon>
        <taxon>Endopterygota</taxon>
        <taxon>Lepidoptera</taxon>
        <taxon>Glossata</taxon>
        <taxon>Ditrysia</taxon>
        <taxon>Papilionoidea</taxon>
        <taxon>Nymphalidae</taxon>
        <taxon>Nymphalinae</taxon>
        <taxon>Euphydryas</taxon>
    </lineage>
</organism>
<keyword evidence="3" id="KW-1185">Reference proteome</keyword>
<dbReference type="Proteomes" id="UP001153954">
    <property type="component" value="Unassembled WGS sequence"/>
</dbReference>
<dbReference type="AlphaFoldDB" id="A0AAU9UB75"/>
<sequence length="526" mass="61046">MLRKRFFCPKNNIIIGFLLVVNKFIVCQRHCWTTFDTKENYKILKELDDRYANVRQNFHDTVGGDDFDKEMLMALLKNRGIAERALHDAEGDWTVIPAGINLGGYCMMKLPTSMLFFHRMKLRNNTIFRITELKNDFKNLALHARILLNDLYLFGSYDVTTATKPGVLGYEPSFGQVEILLKNVKYTVEGRYRLLKNRLNIEMIVSELHIPEIMMMYRNKNSTEEVQLKEKNIAEFSQKLKADLDKWLKDYFNDYLMHYVVADDKNFEKYNREKTEVLNKFTDKTIDKIVNRIHEIKANAVRLPSFTIYIAHFKEIRLRDGVLRGLDNIYRRAITTANTERDYTFWNVDTVVGFSDLKLIYRYDAILKSGLPPVTGTLILTADELTAHMRLTSVIDSGDTDLSFKFLEQRKPESLIVEGPANRMISNFKLILERHIIAIMSNTLMHNINMLSTISRCVPLLTAYTGPKDLDSYNKIDENDNNIDDNEINNKNVNQGNEELQRSSIEQPQTDKILIGTTSSEPVRSN</sequence>
<evidence type="ECO:0000313" key="2">
    <source>
        <dbReference type="EMBL" id="CAH2096029.1"/>
    </source>
</evidence>
<gene>
    <name evidence="2" type="ORF">EEDITHA_LOCUS11413</name>
</gene>
<dbReference type="EMBL" id="CAKOGL010000016">
    <property type="protein sequence ID" value="CAH2096029.1"/>
    <property type="molecule type" value="Genomic_DNA"/>
</dbReference>